<dbReference type="KEGG" id="ctae:BGI42_01850"/>
<dbReference type="Gene3D" id="3.10.105.10">
    <property type="entry name" value="Dipeptide-binding Protein, Domain 3"/>
    <property type="match status" value="1"/>
</dbReference>
<dbReference type="InterPro" id="IPR000914">
    <property type="entry name" value="SBP_5_dom"/>
</dbReference>
<dbReference type="Gene3D" id="3.90.76.10">
    <property type="entry name" value="Dipeptide-binding Protein, Domain 1"/>
    <property type="match status" value="1"/>
</dbReference>
<sequence length="494" mass="57898">MKKYLLPISLIFIIGAFLLGFIEIDTVSIDKKTDNVINYGLENISDNLKNITNLSKRDQDIICAVSRGLVSKNIDNNIVPSLAKEIIKSEDEIEYEFKINDNIYWSDGSKITSNDIVVFFRELLKEEDEKNISALLDVYGAKEFREGKTTFEKGVAIKSKDNSVIIRLNSKNDKFLDELTKPQYRLRKYLIMWENMKKNYNELVYSGEYKITLFENDKVTLESNYDSDNKKVINLINDSNVELSMASFEVGERDLVVDPPQSQLNKLSNDGNLITIPKNEGVYLYINDSNNISLQGRREIYKYISKSMENYLISNDKSFELAEGSYFREDKDDLTKLQTRKVISNKQEEWSPPKVLTILCKDNTMNRELCRIIEKWFRENTRIFIKYSLLKEDEFNDEELQRRYDMILFNNEANILNKDKFYKKFINYMSESEKETLLSSNNNDEEYLSIENKLFREYRIVPLIFYNENIAFSRKVSSIKMDGNGNIDFSTIIN</sequence>
<feature type="domain" description="Solute-binding protein family 5" evidence="4">
    <location>
        <begin position="77"/>
        <end position="290"/>
    </location>
</feature>
<dbReference type="GO" id="GO:1904680">
    <property type="term" value="F:peptide transmembrane transporter activity"/>
    <property type="evidence" value="ECO:0007669"/>
    <property type="project" value="TreeGrafter"/>
</dbReference>
<dbReference type="Proteomes" id="UP000094652">
    <property type="component" value="Chromosome"/>
</dbReference>
<name>A0A1D7XHG0_9CLOT</name>
<evidence type="ECO:0000256" key="1">
    <source>
        <dbReference type="ARBA" id="ARBA00005695"/>
    </source>
</evidence>
<dbReference type="Gene3D" id="3.40.190.10">
    <property type="entry name" value="Periplasmic binding protein-like II"/>
    <property type="match status" value="1"/>
</dbReference>
<dbReference type="RefSeq" id="WP_069678711.1">
    <property type="nucleotide sequence ID" value="NZ_CP017253.2"/>
</dbReference>
<dbReference type="OrthoDB" id="403896at2"/>
<reference evidence="6" key="1">
    <citation type="submission" date="2016-09" db="EMBL/GenBank/DDBJ databases">
        <title>Genomics of Clostridium taeniosporum, an organism which forms endospores with ribbon-like appendages.</title>
        <authorList>
            <person name="Walker J.R."/>
        </authorList>
    </citation>
    <scope>NUCLEOTIDE SEQUENCE [LARGE SCALE GENOMIC DNA]</scope>
    <source>
        <strain evidence="6">1/k</strain>
    </source>
</reference>
<gene>
    <name evidence="5" type="ORF">BGI42_01850</name>
</gene>
<evidence type="ECO:0000259" key="4">
    <source>
        <dbReference type="Pfam" id="PF00496"/>
    </source>
</evidence>
<keyword evidence="2" id="KW-0813">Transport</keyword>
<dbReference type="PANTHER" id="PTHR30290">
    <property type="entry name" value="PERIPLASMIC BINDING COMPONENT OF ABC TRANSPORTER"/>
    <property type="match status" value="1"/>
</dbReference>
<comment type="similarity">
    <text evidence="1">Belongs to the bacterial solute-binding protein 5 family.</text>
</comment>
<dbReference type="AlphaFoldDB" id="A0A1D7XHG0"/>
<keyword evidence="3" id="KW-0732">Signal</keyword>
<evidence type="ECO:0000313" key="6">
    <source>
        <dbReference type="Proteomes" id="UP000094652"/>
    </source>
</evidence>
<dbReference type="PANTHER" id="PTHR30290:SF9">
    <property type="entry name" value="OLIGOPEPTIDE-BINDING PROTEIN APPA"/>
    <property type="match status" value="1"/>
</dbReference>
<protein>
    <submittedName>
        <fullName evidence="5">Peptide ABC transporter substrate-binding protein</fullName>
    </submittedName>
</protein>
<dbReference type="EMBL" id="CP017253">
    <property type="protein sequence ID" value="AOR22550.1"/>
    <property type="molecule type" value="Genomic_DNA"/>
</dbReference>
<dbReference type="InterPro" id="IPR039424">
    <property type="entry name" value="SBP_5"/>
</dbReference>
<organism evidence="5 6">
    <name type="scientific">Clostridium taeniosporum</name>
    <dbReference type="NCBI Taxonomy" id="394958"/>
    <lineage>
        <taxon>Bacteria</taxon>
        <taxon>Bacillati</taxon>
        <taxon>Bacillota</taxon>
        <taxon>Clostridia</taxon>
        <taxon>Eubacteriales</taxon>
        <taxon>Clostridiaceae</taxon>
        <taxon>Clostridium</taxon>
    </lineage>
</organism>
<dbReference type="SUPFAM" id="SSF53850">
    <property type="entry name" value="Periplasmic binding protein-like II"/>
    <property type="match status" value="1"/>
</dbReference>
<evidence type="ECO:0000256" key="3">
    <source>
        <dbReference type="ARBA" id="ARBA00022729"/>
    </source>
</evidence>
<accession>A0A1D7XHG0</accession>
<evidence type="ECO:0000256" key="2">
    <source>
        <dbReference type="ARBA" id="ARBA00022448"/>
    </source>
</evidence>
<dbReference type="Pfam" id="PF00496">
    <property type="entry name" value="SBP_bac_5"/>
    <property type="match status" value="1"/>
</dbReference>
<evidence type="ECO:0000313" key="5">
    <source>
        <dbReference type="EMBL" id="AOR22550.1"/>
    </source>
</evidence>
<dbReference type="GO" id="GO:0015833">
    <property type="term" value="P:peptide transport"/>
    <property type="evidence" value="ECO:0007669"/>
    <property type="project" value="TreeGrafter"/>
</dbReference>
<proteinExistence type="inferred from homology"/>
<dbReference type="STRING" id="394958.BGI42_01850"/>
<keyword evidence="6" id="KW-1185">Reference proteome</keyword>